<sequence length="381" mass="43872">MKRPSRKVDLKQKKKKNKSEQKLVISETSCSGVEASSNMKKETKWEFDDGDAAAIAKTVGPLLDRLKKSGALRSIREEFRRIKGYIPGGPKQAFTANEAFNRYRDVLLLDNTRVILKNRDSDYIHASKVMVGRNVFICAQGPLANTVESFWAMIFQENVKLIIMLCRFFEEGKEKCYEYFPKSEGKLVFGDFVIECISRSVIPDTDGATCGILEVKNRGRKEKIQHIWYENWMDHAAPENFKASFELVQIARAKRNNAPVVVHCSAGIGRTGCFVGIELAAHMVATRTNFKMESVLKEMRDQRMQSIQNDVQYLYIHRGLLECLIRKGVTKRMDVLKFITDYDNLVKRKKNREVEKDVSVPREEKSKDYTPSVYYTPFNLY</sequence>
<evidence type="ECO:0000259" key="2">
    <source>
        <dbReference type="PROSITE" id="PS50055"/>
    </source>
</evidence>
<keyword evidence="5" id="KW-1185">Reference proteome</keyword>
<dbReference type="Gene3D" id="3.90.190.10">
    <property type="entry name" value="Protein tyrosine phosphatase superfamily"/>
    <property type="match status" value="1"/>
</dbReference>
<feature type="compositionally biased region" description="Basic and acidic residues" evidence="1">
    <location>
        <begin position="1"/>
        <end position="11"/>
    </location>
</feature>
<dbReference type="SMART" id="SM00404">
    <property type="entry name" value="PTPc_motif"/>
    <property type="match status" value="1"/>
</dbReference>
<evidence type="ECO:0000313" key="5">
    <source>
        <dbReference type="Proteomes" id="UP001303046"/>
    </source>
</evidence>
<dbReference type="PROSITE" id="PS50055">
    <property type="entry name" value="TYR_PHOSPHATASE_PTP"/>
    <property type="match status" value="1"/>
</dbReference>
<feature type="region of interest" description="Disordered" evidence="1">
    <location>
        <begin position="1"/>
        <end position="23"/>
    </location>
</feature>
<feature type="domain" description="Tyrosine specific protein phosphatases" evidence="3">
    <location>
        <begin position="245"/>
        <end position="314"/>
    </location>
</feature>
<dbReference type="Pfam" id="PF00102">
    <property type="entry name" value="Y_phosphatase"/>
    <property type="match status" value="1"/>
</dbReference>
<dbReference type="SUPFAM" id="SSF52799">
    <property type="entry name" value="(Phosphotyrosine protein) phosphatases II"/>
    <property type="match status" value="1"/>
</dbReference>
<dbReference type="PANTHER" id="PTHR46163">
    <property type="entry name" value="TYROSINE-PROTEIN PHOSPHATASE-RELATED"/>
    <property type="match status" value="1"/>
</dbReference>
<dbReference type="Proteomes" id="UP001303046">
    <property type="component" value="Unassembled WGS sequence"/>
</dbReference>
<dbReference type="InterPro" id="IPR052782">
    <property type="entry name" value="Oocyte-zygote_transition_reg"/>
</dbReference>
<proteinExistence type="predicted"/>
<organism evidence="4 5">
    <name type="scientific">Necator americanus</name>
    <name type="common">Human hookworm</name>
    <dbReference type="NCBI Taxonomy" id="51031"/>
    <lineage>
        <taxon>Eukaryota</taxon>
        <taxon>Metazoa</taxon>
        <taxon>Ecdysozoa</taxon>
        <taxon>Nematoda</taxon>
        <taxon>Chromadorea</taxon>
        <taxon>Rhabditida</taxon>
        <taxon>Rhabditina</taxon>
        <taxon>Rhabditomorpha</taxon>
        <taxon>Strongyloidea</taxon>
        <taxon>Ancylostomatidae</taxon>
        <taxon>Bunostominae</taxon>
        <taxon>Necator</taxon>
    </lineage>
</organism>
<dbReference type="InterPro" id="IPR000387">
    <property type="entry name" value="Tyr_Pase_dom"/>
</dbReference>
<dbReference type="PROSITE" id="PS00383">
    <property type="entry name" value="TYR_PHOSPHATASE_1"/>
    <property type="match status" value="1"/>
</dbReference>
<dbReference type="PRINTS" id="PR00700">
    <property type="entry name" value="PRTYPHPHTASE"/>
</dbReference>
<accession>A0ABR1DCJ3</accession>
<feature type="domain" description="Tyrosine-protein phosphatase" evidence="2">
    <location>
        <begin position="75"/>
        <end position="323"/>
    </location>
</feature>
<reference evidence="4 5" key="1">
    <citation type="submission" date="2023-08" db="EMBL/GenBank/DDBJ databases">
        <title>A Necator americanus chromosomal reference genome.</title>
        <authorList>
            <person name="Ilik V."/>
            <person name="Petrzelkova K.J."/>
            <person name="Pardy F."/>
            <person name="Fuh T."/>
            <person name="Niatou-Singa F.S."/>
            <person name="Gouil Q."/>
            <person name="Baker L."/>
            <person name="Ritchie M.E."/>
            <person name="Jex A.R."/>
            <person name="Gazzola D."/>
            <person name="Li H."/>
            <person name="Toshio Fujiwara R."/>
            <person name="Zhan B."/>
            <person name="Aroian R.V."/>
            <person name="Pafco B."/>
            <person name="Schwarz E.M."/>
        </authorList>
    </citation>
    <scope>NUCLEOTIDE SEQUENCE [LARGE SCALE GENOMIC DNA]</scope>
    <source>
        <strain evidence="4 5">Aroian</strain>
        <tissue evidence="4">Whole animal</tissue>
    </source>
</reference>
<name>A0ABR1DCJ3_NECAM</name>
<dbReference type="SMART" id="SM00194">
    <property type="entry name" value="PTPc"/>
    <property type="match status" value="1"/>
</dbReference>
<dbReference type="InterPro" id="IPR016130">
    <property type="entry name" value="Tyr_Pase_AS"/>
</dbReference>
<evidence type="ECO:0008006" key="6">
    <source>
        <dbReference type="Google" id="ProtNLM"/>
    </source>
</evidence>
<dbReference type="CDD" id="cd00047">
    <property type="entry name" value="PTPc"/>
    <property type="match status" value="1"/>
</dbReference>
<evidence type="ECO:0000259" key="3">
    <source>
        <dbReference type="PROSITE" id="PS50056"/>
    </source>
</evidence>
<protein>
    <recommendedName>
        <fullName evidence="6">Protein-tyrosine phosphatase</fullName>
    </recommendedName>
</protein>
<dbReference type="InterPro" id="IPR029021">
    <property type="entry name" value="Prot-tyrosine_phosphatase-like"/>
</dbReference>
<dbReference type="InterPro" id="IPR000242">
    <property type="entry name" value="PTP_cat"/>
</dbReference>
<evidence type="ECO:0000313" key="4">
    <source>
        <dbReference type="EMBL" id="KAK6747985.1"/>
    </source>
</evidence>
<dbReference type="PROSITE" id="PS50056">
    <property type="entry name" value="TYR_PHOSPHATASE_2"/>
    <property type="match status" value="1"/>
</dbReference>
<dbReference type="EMBL" id="JAVFWL010000004">
    <property type="protein sequence ID" value="KAK6747985.1"/>
    <property type="molecule type" value="Genomic_DNA"/>
</dbReference>
<gene>
    <name evidence="4" type="primary">Necator_chrIV.g14204</name>
    <name evidence="4" type="ORF">RB195_000910</name>
</gene>
<evidence type="ECO:0000256" key="1">
    <source>
        <dbReference type="SAM" id="MobiDB-lite"/>
    </source>
</evidence>
<dbReference type="InterPro" id="IPR003595">
    <property type="entry name" value="Tyr_Pase_cat"/>
</dbReference>
<comment type="caution">
    <text evidence="4">The sequence shown here is derived from an EMBL/GenBank/DDBJ whole genome shotgun (WGS) entry which is preliminary data.</text>
</comment>